<keyword evidence="2" id="KW-1185">Reference proteome</keyword>
<dbReference type="AlphaFoldDB" id="A0A553HMT2"/>
<gene>
    <name evidence="1" type="ORF">FHL15_009924</name>
</gene>
<protein>
    <submittedName>
        <fullName evidence="1">Uncharacterized protein</fullName>
    </submittedName>
</protein>
<name>A0A553HMT2_9PEZI</name>
<comment type="caution">
    <text evidence="1">The sequence shown here is derived from an EMBL/GenBank/DDBJ whole genome shotgun (WGS) entry which is preliminary data.</text>
</comment>
<evidence type="ECO:0000313" key="1">
    <source>
        <dbReference type="EMBL" id="TRX89226.1"/>
    </source>
</evidence>
<dbReference type="EMBL" id="VFLP01000071">
    <property type="protein sequence ID" value="TRX89226.1"/>
    <property type="molecule type" value="Genomic_DNA"/>
</dbReference>
<evidence type="ECO:0000313" key="2">
    <source>
        <dbReference type="Proteomes" id="UP000319160"/>
    </source>
</evidence>
<organism evidence="1 2">
    <name type="scientific">Xylaria flabelliformis</name>
    <dbReference type="NCBI Taxonomy" id="2512241"/>
    <lineage>
        <taxon>Eukaryota</taxon>
        <taxon>Fungi</taxon>
        <taxon>Dikarya</taxon>
        <taxon>Ascomycota</taxon>
        <taxon>Pezizomycotina</taxon>
        <taxon>Sordariomycetes</taxon>
        <taxon>Xylariomycetidae</taxon>
        <taxon>Xylariales</taxon>
        <taxon>Xylariaceae</taxon>
        <taxon>Xylaria</taxon>
    </lineage>
</organism>
<sequence>MQGQLERHTPMWRNVTLAIVDPVPTIPTNTLRLHTSTRLIITREPPGDWHMDQLIGRVTSPLRASGSRRRNLIYHLDLHQPGEPKADNSENLVFCPWRPAISTAIAMQASTTLKASSAPNAIRPHHVPGIHLSSSCYVPRRRIRILSDVMALSCDSDAHLRFSVPLTHKNQLLRRNAVVALSVELPTGCSRLTATYSSMRCKVGVSDYQSGLVMQG</sequence>
<proteinExistence type="predicted"/>
<accession>A0A553HMT2</accession>
<dbReference type="Proteomes" id="UP000319160">
    <property type="component" value="Unassembled WGS sequence"/>
</dbReference>
<reference evidence="2" key="1">
    <citation type="submission" date="2019-06" db="EMBL/GenBank/DDBJ databases">
        <title>Draft genome sequence of the griseofulvin-producing fungus Xylaria cubensis strain G536.</title>
        <authorList>
            <person name="Mead M.E."/>
            <person name="Raja H.A."/>
            <person name="Steenwyk J.L."/>
            <person name="Knowles S.L."/>
            <person name="Oberlies N.H."/>
            <person name="Rokas A."/>
        </authorList>
    </citation>
    <scope>NUCLEOTIDE SEQUENCE [LARGE SCALE GENOMIC DNA]</scope>
    <source>
        <strain evidence="2">G536</strain>
    </source>
</reference>